<comment type="similarity">
    <text evidence="2">Belongs to the major facilitator superfamily. Proton-dependent oligopeptide transporter (POT/PTR) (TC 2.A.17) family.</text>
</comment>
<feature type="transmembrane region" description="Helical" evidence="8">
    <location>
        <begin position="66"/>
        <end position="86"/>
    </location>
</feature>
<protein>
    <recommendedName>
        <fullName evidence="9">RRM domain-containing protein</fullName>
    </recommendedName>
</protein>
<keyword evidence="11" id="KW-1185">Reference proteome</keyword>
<feature type="domain" description="RRM" evidence="9">
    <location>
        <begin position="207"/>
        <end position="285"/>
    </location>
</feature>
<feature type="transmembrane region" description="Helical" evidence="8">
    <location>
        <begin position="106"/>
        <end position="122"/>
    </location>
</feature>
<dbReference type="InterPro" id="IPR000109">
    <property type="entry name" value="POT_fam"/>
</dbReference>
<evidence type="ECO:0000313" key="11">
    <source>
        <dbReference type="Proteomes" id="UP000593564"/>
    </source>
</evidence>
<proteinExistence type="inferred from homology"/>
<sequence length="378" mass="42623">IKRSWKLCTVEDVEDFKTVIKIIPLWSTGIFLSTSIGIFNNLTVLQALTMDGHLGPHLKIPAGSFLVFKILATVISLSILDLFVIPMWRKVIGRALTPSQRIETRHVLNILGMVIAALVEAKRLHFIKTHHLTYQSDSIVPMLALRLVVPLTIVGIGVAFHFQGQITLCYQEFPASLHNTSTTMMSLLVGIGYYLSTAMVDLVRRTTSWLPDNISNAMDAKTLFNLFTKFGIVKDVFIPAKRRVVTNSRFGFMRFDCHVAADIAIQKGNGLLVDDMVLEVKKATYVKNIRDEQSRSRPRIIRKYFETNRNKVEVSLAGQRSFAEVLKEVSPIVAGKANLSLKINDDGHGWLYDSPIVRLNTEYPTHFIENALKDIWVD</sequence>
<dbReference type="GO" id="GO:0022857">
    <property type="term" value="F:transmembrane transporter activity"/>
    <property type="evidence" value="ECO:0007669"/>
    <property type="project" value="InterPro"/>
</dbReference>
<comment type="caution">
    <text evidence="10">The sequence shown here is derived from an EMBL/GenBank/DDBJ whole genome shotgun (WGS) entry which is preliminary data.</text>
</comment>
<evidence type="ECO:0000256" key="6">
    <source>
        <dbReference type="ARBA" id="ARBA00044504"/>
    </source>
</evidence>
<dbReference type="CDD" id="cd00590">
    <property type="entry name" value="RRM_SF"/>
    <property type="match status" value="1"/>
</dbReference>
<reference evidence="11" key="1">
    <citation type="journal article" date="2020" name="Nat. Commun.">
        <title>Genome assembly of wild tea tree DASZ reveals pedigree and selection history of tea varieties.</title>
        <authorList>
            <person name="Zhang W."/>
            <person name="Zhang Y."/>
            <person name="Qiu H."/>
            <person name="Guo Y."/>
            <person name="Wan H."/>
            <person name="Zhang X."/>
            <person name="Scossa F."/>
            <person name="Alseekh S."/>
            <person name="Zhang Q."/>
            <person name="Wang P."/>
            <person name="Xu L."/>
            <person name="Schmidt M.H."/>
            <person name="Jia X."/>
            <person name="Li D."/>
            <person name="Zhu A."/>
            <person name="Guo F."/>
            <person name="Chen W."/>
            <person name="Ni D."/>
            <person name="Usadel B."/>
            <person name="Fernie A.R."/>
            <person name="Wen W."/>
        </authorList>
    </citation>
    <scope>NUCLEOTIDE SEQUENCE [LARGE SCALE GENOMIC DNA]</scope>
    <source>
        <strain evidence="11">cv. G240</strain>
    </source>
</reference>
<dbReference type="SUPFAM" id="SSF54928">
    <property type="entry name" value="RNA-binding domain, RBD"/>
    <property type="match status" value="1"/>
</dbReference>
<dbReference type="GO" id="GO:0016020">
    <property type="term" value="C:membrane"/>
    <property type="evidence" value="ECO:0007669"/>
    <property type="project" value="UniProtKB-SubCell"/>
</dbReference>
<dbReference type="InterPro" id="IPR000504">
    <property type="entry name" value="RRM_dom"/>
</dbReference>
<dbReference type="InterPro" id="IPR036259">
    <property type="entry name" value="MFS_trans_sf"/>
</dbReference>
<feature type="non-terminal residue" evidence="10">
    <location>
        <position position="1"/>
    </location>
</feature>
<evidence type="ECO:0000256" key="8">
    <source>
        <dbReference type="SAM" id="Phobius"/>
    </source>
</evidence>
<feature type="transmembrane region" description="Helical" evidence="8">
    <location>
        <begin position="143"/>
        <end position="162"/>
    </location>
</feature>
<dbReference type="EMBL" id="JACBKZ010000001">
    <property type="protein sequence ID" value="KAF5959503.1"/>
    <property type="molecule type" value="Genomic_DNA"/>
</dbReference>
<keyword evidence="4 8" id="KW-1133">Transmembrane helix</keyword>
<evidence type="ECO:0000313" key="10">
    <source>
        <dbReference type="EMBL" id="KAF5959503.1"/>
    </source>
</evidence>
<gene>
    <name evidence="10" type="ORF">HYC85_000712</name>
</gene>
<dbReference type="Pfam" id="PF00076">
    <property type="entry name" value="RRM_1"/>
    <property type="match status" value="1"/>
</dbReference>
<evidence type="ECO:0000256" key="2">
    <source>
        <dbReference type="ARBA" id="ARBA00005982"/>
    </source>
</evidence>
<organism evidence="10 11">
    <name type="scientific">Camellia sinensis</name>
    <name type="common">Tea plant</name>
    <name type="synonym">Thea sinensis</name>
    <dbReference type="NCBI Taxonomy" id="4442"/>
    <lineage>
        <taxon>Eukaryota</taxon>
        <taxon>Viridiplantae</taxon>
        <taxon>Streptophyta</taxon>
        <taxon>Embryophyta</taxon>
        <taxon>Tracheophyta</taxon>
        <taxon>Spermatophyta</taxon>
        <taxon>Magnoliopsida</taxon>
        <taxon>eudicotyledons</taxon>
        <taxon>Gunneridae</taxon>
        <taxon>Pentapetalae</taxon>
        <taxon>asterids</taxon>
        <taxon>Ericales</taxon>
        <taxon>Theaceae</taxon>
        <taxon>Camellia</taxon>
    </lineage>
</organism>
<reference evidence="10 11" key="2">
    <citation type="submission" date="2020-07" db="EMBL/GenBank/DDBJ databases">
        <title>Genome assembly of wild tea tree DASZ reveals pedigree and selection history of tea varieties.</title>
        <authorList>
            <person name="Zhang W."/>
        </authorList>
    </citation>
    <scope>NUCLEOTIDE SEQUENCE [LARGE SCALE GENOMIC DNA]</scope>
    <source>
        <strain evidence="11">cv. G240</strain>
        <tissue evidence="10">Leaf</tissue>
    </source>
</reference>
<dbReference type="Proteomes" id="UP000593564">
    <property type="component" value="Unassembled WGS sequence"/>
</dbReference>
<dbReference type="PANTHER" id="PTHR11654">
    <property type="entry name" value="OLIGOPEPTIDE TRANSPORTER-RELATED"/>
    <property type="match status" value="1"/>
</dbReference>
<evidence type="ECO:0000256" key="4">
    <source>
        <dbReference type="ARBA" id="ARBA00022989"/>
    </source>
</evidence>
<name>A0A7J7I3A9_CAMSI</name>
<dbReference type="AlphaFoldDB" id="A0A7J7I3A9"/>
<comment type="subcellular location">
    <subcellularLocation>
        <location evidence="1">Membrane</location>
        <topology evidence="1">Multi-pass membrane protein</topology>
    </subcellularLocation>
</comment>
<dbReference type="Pfam" id="PF00854">
    <property type="entry name" value="PTR2"/>
    <property type="match status" value="1"/>
</dbReference>
<dbReference type="SMART" id="SM00360">
    <property type="entry name" value="RRM"/>
    <property type="match status" value="1"/>
</dbReference>
<keyword evidence="7" id="KW-0694">RNA-binding</keyword>
<accession>A0A7J7I3A9</accession>
<keyword evidence="5 8" id="KW-0472">Membrane</keyword>
<dbReference type="PROSITE" id="PS50102">
    <property type="entry name" value="RRM"/>
    <property type="match status" value="1"/>
</dbReference>
<dbReference type="InterPro" id="IPR035979">
    <property type="entry name" value="RBD_domain_sf"/>
</dbReference>
<dbReference type="Gene3D" id="1.20.1250.20">
    <property type="entry name" value="MFS general substrate transporter like domains"/>
    <property type="match status" value="1"/>
</dbReference>
<evidence type="ECO:0000256" key="7">
    <source>
        <dbReference type="PROSITE-ProRule" id="PRU00176"/>
    </source>
</evidence>
<evidence type="ECO:0000256" key="5">
    <source>
        <dbReference type="ARBA" id="ARBA00023136"/>
    </source>
</evidence>
<feature type="transmembrane region" description="Helical" evidence="8">
    <location>
        <begin position="182"/>
        <end position="203"/>
    </location>
</feature>
<comment type="similarity">
    <text evidence="6">Belongs to the major facilitator superfamily. Phosphate:H(+) symporter (TC 2.A.1.9) family.</text>
</comment>
<dbReference type="GO" id="GO:0003723">
    <property type="term" value="F:RNA binding"/>
    <property type="evidence" value="ECO:0007669"/>
    <property type="project" value="UniProtKB-UniRule"/>
</dbReference>
<keyword evidence="3 8" id="KW-0812">Transmembrane</keyword>
<evidence type="ECO:0000259" key="9">
    <source>
        <dbReference type="PROSITE" id="PS50102"/>
    </source>
</evidence>
<feature type="transmembrane region" description="Helical" evidence="8">
    <location>
        <begin position="23"/>
        <end position="45"/>
    </location>
</feature>
<evidence type="ECO:0000256" key="1">
    <source>
        <dbReference type="ARBA" id="ARBA00004141"/>
    </source>
</evidence>
<evidence type="ECO:0000256" key="3">
    <source>
        <dbReference type="ARBA" id="ARBA00022692"/>
    </source>
</evidence>